<keyword evidence="1" id="KW-0812">Transmembrane</keyword>
<gene>
    <name evidence="3" type="ORF">UY44_C0014G0028</name>
</gene>
<feature type="domain" description="DUF5667" evidence="2">
    <location>
        <begin position="80"/>
        <end position="169"/>
    </location>
</feature>
<keyword evidence="1" id="KW-0472">Membrane</keyword>
<dbReference type="Proteomes" id="UP000033965">
    <property type="component" value="Unassembled WGS sequence"/>
</dbReference>
<organism evidence="3 4">
    <name type="scientific">Candidatus Kaiserbacteria bacterium GW2011_GWA2_49_19</name>
    <dbReference type="NCBI Taxonomy" id="1618669"/>
    <lineage>
        <taxon>Bacteria</taxon>
        <taxon>Candidatus Kaiseribacteriota</taxon>
    </lineage>
</organism>
<evidence type="ECO:0000259" key="2">
    <source>
        <dbReference type="Pfam" id="PF18915"/>
    </source>
</evidence>
<evidence type="ECO:0000256" key="1">
    <source>
        <dbReference type="SAM" id="Phobius"/>
    </source>
</evidence>
<reference evidence="3 4" key="1">
    <citation type="journal article" date="2015" name="Nature">
        <title>rRNA introns, odd ribosomes, and small enigmatic genomes across a large radiation of phyla.</title>
        <authorList>
            <person name="Brown C.T."/>
            <person name="Hug L.A."/>
            <person name="Thomas B.C."/>
            <person name="Sharon I."/>
            <person name="Castelle C.J."/>
            <person name="Singh A."/>
            <person name="Wilkins M.J."/>
            <person name="Williams K.H."/>
            <person name="Banfield J.F."/>
        </authorList>
    </citation>
    <scope>NUCLEOTIDE SEQUENCE [LARGE SCALE GENOMIC DNA]</scope>
</reference>
<feature type="transmembrane region" description="Helical" evidence="1">
    <location>
        <begin position="60"/>
        <end position="81"/>
    </location>
</feature>
<dbReference type="AlphaFoldDB" id="A0A0G1VP55"/>
<evidence type="ECO:0000313" key="4">
    <source>
        <dbReference type="Proteomes" id="UP000033965"/>
    </source>
</evidence>
<accession>A0A0G1VP55</accession>
<dbReference type="EMBL" id="LCPZ01000014">
    <property type="protein sequence ID" value="KKW08241.1"/>
    <property type="molecule type" value="Genomic_DNA"/>
</dbReference>
<sequence length="245" mass="27693">MTEKDLIRKIENLKEIKPEKDWVVLTGRQILGDWQKPSLAEGVLEVFRVLPWIFREHRPALATLVFLGLIVGSFGFGQMALPGDPFYPIKKLTEKAAYFLVAKDQQPQAHLEMANKRLDELTTIAKNNQVRNLAPAINEFKASLSQAANTLKRVDGSSKLTKEIIRESEKLIENRGKVEALGVTVGETPEMNEALSQLVEREINSLEGRSLSEEQQKLLEQAQEDYQKGDFNQALEKLLALSYPH</sequence>
<name>A0A0G1VP55_9BACT</name>
<protein>
    <recommendedName>
        <fullName evidence="2">DUF5667 domain-containing protein</fullName>
    </recommendedName>
</protein>
<dbReference type="InterPro" id="IPR043725">
    <property type="entry name" value="DUF5667"/>
</dbReference>
<comment type="caution">
    <text evidence="3">The sequence shown here is derived from an EMBL/GenBank/DDBJ whole genome shotgun (WGS) entry which is preliminary data.</text>
</comment>
<proteinExistence type="predicted"/>
<evidence type="ECO:0000313" key="3">
    <source>
        <dbReference type="EMBL" id="KKW08241.1"/>
    </source>
</evidence>
<keyword evidence="1" id="KW-1133">Transmembrane helix</keyword>
<dbReference type="Pfam" id="PF18915">
    <property type="entry name" value="DUF5667"/>
    <property type="match status" value="1"/>
</dbReference>